<keyword evidence="1" id="KW-0472">Membrane</keyword>
<keyword evidence="1" id="KW-1133">Transmembrane helix</keyword>
<dbReference type="Proteomes" id="UP001530377">
    <property type="component" value="Unassembled WGS sequence"/>
</dbReference>
<organism evidence="2 3">
    <name type="scientific">Cyclostephanos tholiformis</name>
    <dbReference type="NCBI Taxonomy" id="382380"/>
    <lineage>
        <taxon>Eukaryota</taxon>
        <taxon>Sar</taxon>
        <taxon>Stramenopiles</taxon>
        <taxon>Ochrophyta</taxon>
        <taxon>Bacillariophyta</taxon>
        <taxon>Coscinodiscophyceae</taxon>
        <taxon>Thalassiosirophycidae</taxon>
        <taxon>Stephanodiscales</taxon>
        <taxon>Stephanodiscaceae</taxon>
        <taxon>Cyclostephanos</taxon>
    </lineage>
</organism>
<accession>A0ABD3RW57</accession>
<sequence length="409" mass="46908">MILRRLGRASGITRRELPSNHDAVADEPLFEDSCNDDNDSPTNTLAIQFPQPRKKFNLESRSYLYREIIVGGALFIGTTISTFITILQLHAHVVEYQGPLDHVASVFRGPFYGLSCPDFSIDNTKISTGDESEKYNSTASLLWDCNGINQNISEEKVLSVSFPRIFMIGARDDDEDTFRAWNLDLHRMTSNHSRDGDSDTSRRLPHFKRINTLQISNQYALSGGAPLWKSTVIIDDNHFPNSTSIAKVTKGFSNTLQKESDGRKYLCRKIKWEHRLFAVYQSVFADLLSTYPKDSGFVIVEDDAVLNNPDYFKQEVCNAQYNRLDFYSLYRSPLQRTVWTSPSWSCIYVHGTVAFYIRRSIMEKIVNERRRAYFCRFPIDMYISKLGLWFSTRREIVSHSDAGRVGSTT</sequence>
<evidence type="ECO:0000256" key="1">
    <source>
        <dbReference type="SAM" id="Phobius"/>
    </source>
</evidence>
<proteinExistence type="predicted"/>
<reference evidence="2 3" key="1">
    <citation type="submission" date="2024-10" db="EMBL/GenBank/DDBJ databases">
        <title>Updated reference genomes for cyclostephanoid diatoms.</title>
        <authorList>
            <person name="Roberts W.R."/>
            <person name="Alverson A.J."/>
        </authorList>
    </citation>
    <scope>NUCLEOTIDE SEQUENCE [LARGE SCALE GENOMIC DNA]</scope>
    <source>
        <strain evidence="2 3">AJA228-03</strain>
    </source>
</reference>
<dbReference type="EMBL" id="JALLPB020000148">
    <property type="protein sequence ID" value="KAL3816459.1"/>
    <property type="molecule type" value="Genomic_DNA"/>
</dbReference>
<evidence type="ECO:0000313" key="2">
    <source>
        <dbReference type="EMBL" id="KAL3816459.1"/>
    </source>
</evidence>
<evidence type="ECO:0000313" key="3">
    <source>
        <dbReference type="Proteomes" id="UP001530377"/>
    </source>
</evidence>
<dbReference type="AlphaFoldDB" id="A0ABD3RW57"/>
<keyword evidence="1" id="KW-0812">Transmembrane</keyword>
<gene>
    <name evidence="2" type="ORF">ACHAXA_001041</name>
</gene>
<feature type="transmembrane region" description="Helical" evidence="1">
    <location>
        <begin position="63"/>
        <end position="87"/>
    </location>
</feature>
<keyword evidence="3" id="KW-1185">Reference proteome</keyword>
<name>A0ABD3RW57_9STRA</name>
<protein>
    <submittedName>
        <fullName evidence="2">Uncharacterized protein</fullName>
    </submittedName>
</protein>
<comment type="caution">
    <text evidence="2">The sequence shown here is derived from an EMBL/GenBank/DDBJ whole genome shotgun (WGS) entry which is preliminary data.</text>
</comment>